<dbReference type="KEGG" id="lacs:H4075_03625"/>
<dbReference type="Gene3D" id="2.60.40.1930">
    <property type="match status" value="1"/>
</dbReference>
<dbReference type="SMART" id="SM01419">
    <property type="entry name" value="Thiol-ester_cl"/>
    <property type="match status" value="1"/>
</dbReference>
<dbReference type="PANTHER" id="PTHR40094:SF1">
    <property type="entry name" value="UBIQUITIN DOMAIN-CONTAINING PROTEIN"/>
    <property type="match status" value="1"/>
</dbReference>
<name>A0A7G5XIK2_9BACT</name>
<dbReference type="InterPro" id="IPR051802">
    <property type="entry name" value="YfhM-like"/>
</dbReference>
<dbReference type="GO" id="GO:0004866">
    <property type="term" value="F:endopeptidase inhibitor activity"/>
    <property type="evidence" value="ECO:0007669"/>
    <property type="project" value="InterPro"/>
</dbReference>
<proteinExistence type="inferred from homology"/>
<sequence length="2024" mass="233130">MFLKRISLVNLFILLFSMSLFAQNKFNYTAAWKKAEDLIEKKGLTESALKEVKLIYDAAKKEKNNGQLLKALLFRLSLQQMKEEDTDIKTIREVEKEISTATEPLKSVLTNYAAEAYWQYLQNNRWKFYQRTNTTAFVKDDVSTWTIDDLHKKISSLYLSSLQNKKILQQTKLDAFDPVISKGNVRHLRPTLYDLLTHRAIDYFQNDERSITKPADAFEIDLASAYDPAADFVTRKFKTSDSLSLTYKALLLYQELIAFHLADKKADALMDVDLLRFQFVHRYATLENKKELYRMSLNHLLHQYNHQPIVSQAAYLLARDYADFAATYDFKKHKVNDEQNPRYYYQKAAELCKKVIAQIQLTEGKANCSNLLHEIESKQLSITSEKVNVPGKPFRSLLQYRNTVKAWFRIVKIDPKKFEEMGQNRWEDSYWKDLTALKPTVSFSYSLPATDDYQKHSTEIKVNALPVGTYLLLASADEKFSLAKNVLAVQFFHVSNIAWMHHDNNFFVVNRESGQPLQKANITLWEQSYNYDQRKNVSVKAGNYTSDANGYFLVNKPTGNNAYNRTLEVSYQNDHLYLDDRAYSYVYNEQKEAVDETKSRRTFFFTDRSIYRPGQLLYFKGIVTTKDAATDKPKVVAGLKTKIYLYDANYQKVDSVEVISNEYGSYSGKFTLPVGRISGQYQLQESVTNGIVSFSVEEYKRPKFFVEYQPIKQSFRVNDKINLTGNAKAYAGNNVDGAKVKYRVVRQPRLLYPWLSWKWGWPVMQEQEIAHGEATTKADGSFDISFTTIPDKQVRKELEPVFDYKVIADVTDLNGETRTGETTISVGYSSLQLQISLPKGELQTINQFNSLNISTKNMMDEFVKSMVTVRMYKLNAPDRLIRDRYWEQPDQFIMNEKEYRADFPYDEYNNETDKENWERGEKVYERKDSVKVSGEWSVVSGQWSPGWYLIEAVTTDKDGKEVKNQTYVQLTDDSGKLSSPEYVWKLPLAVTAEPGTIATIGFGSSADSVHLIQINEINEKDKLNYHLLNRNKKELTIPVTEEQRGGFGYAYSFVKHNRFYSFTRYVSVPWTNKELKITYETFRDKTLPGSEEQWKIKISGYKGDKVAAELLASMYDASLDQFKPHQWNKPDLFPVNYLRNNWRGGGFTMINSEEKVWELNQDNSFSKEYDQLNSIANNDIMYKSGRIRRYLVVADQQMVAAAAPGEAKVMKRKERDEKHFEADSIKFNFQTKKGQTKNSNEISPIRTNFSETAFFFSDLKTDAEGNISFSFTIPESLTKWKAQLLAHTKDLSLGLSEQSIITQKDLMVQPFAPRFLREGDRFEFTAKITNLTDKEMTGISNLELLNTSTMQPVDGWFQNTFPVQHFTVGANQSTVVKFRTEVPYNFNEALTYRITAKAANRSDGEEATLPVLTNRMLVTESLPLNMRGDGTKTFNFTKLLNAEQSESLTHHRFTIEFSSNPVWYAVQALPYLMEYPYECAEQTWNRFYANALASHITQKLPRIQQVMQQWKLKDTAALMSNLQKNEELKAALLAETPWVLQAKNEEQQKKNIALLFDMVRMNTQLSKNLSQLQQMQSPNGGFVWFKGGPDDRYITQYIISGIGHLQKLNAVPKEQQVALNAIVAKAISYLDKKLKEDYDQLLKYKTPLKNNNISYTQIQYLYMRSFFPSVAQTKGTETAFSYYNTQARTFWVNQSLYMQGMIALAMHRSKDANTATAIVKSLKENALFSEEMGMYWREFNAGYYWYQAPVAAQALMIEVFNDVTADKKAVNDLKTWLLKQKQTQNWKTTIATAEACYALLLQGGEWIAAEPVVEIKAGDQLFSTSTEKTEAGTGYFKRSIDGNFVKPAFGNINVTVSKSNGQPGWGAAYWQYFENLDKITSAETPLKLQKKYFVERNTANGPVLTPVNEGDELKVGDKIKVRIELRVDRSMEYVHMKDMRPSCMEPVNVLSQYKWQGGLGYYESTKDASTNFFFSWLNKGTYVFEYSMFITHAGNYSSGITTIQCMYAPEFTSHSEGVRVKVSE</sequence>
<organism evidence="4 5">
    <name type="scientific">Lacibacter sediminis</name>
    <dbReference type="NCBI Taxonomy" id="2760713"/>
    <lineage>
        <taxon>Bacteria</taxon>
        <taxon>Pseudomonadati</taxon>
        <taxon>Bacteroidota</taxon>
        <taxon>Chitinophagia</taxon>
        <taxon>Chitinophagales</taxon>
        <taxon>Chitinophagaceae</taxon>
        <taxon>Lacibacter</taxon>
    </lineage>
</organism>
<dbReference type="Pfam" id="PF17973">
    <property type="entry name" value="bMG10"/>
    <property type="match status" value="1"/>
</dbReference>
<dbReference type="InterPro" id="IPR008930">
    <property type="entry name" value="Terpenoid_cyclase/PrenylTrfase"/>
</dbReference>
<dbReference type="Proteomes" id="UP000515344">
    <property type="component" value="Chromosome"/>
</dbReference>
<evidence type="ECO:0000259" key="3">
    <source>
        <dbReference type="SMART" id="SM01360"/>
    </source>
</evidence>
<comment type="similarity">
    <text evidence="1">Belongs to the protease inhibitor I39 (alpha-2-macroglobulin) family. Bacterial alpha-2-macroglobulin subfamily.</text>
</comment>
<dbReference type="Gene3D" id="2.20.130.20">
    <property type="match status" value="1"/>
</dbReference>
<dbReference type="InterPro" id="IPR001599">
    <property type="entry name" value="Macroglobln_a2"/>
</dbReference>
<dbReference type="InterPro" id="IPR041246">
    <property type="entry name" value="Bact_MG10"/>
</dbReference>
<dbReference type="Pfam" id="PF00207">
    <property type="entry name" value="A2M"/>
    <property type="match status" value="1"/>
</dbReference>
<dbReference type="SMART" id="SM01360">
    <property type="entry name" value="A2M"/>
    <property type="match status" value="1"/>
</dbReference>
<reference evidence="5" key="1">
    <citation type="submission" date="2020-08" db="EMBL/GenBank/DDBJ databases">
        <title>Lacibacter sp. S13-6-6 genome sequencing.</title>
        <authorList>
            <person name="Jin L."/>
        </authorList>
    </citation>
    <scope>NUCLEOTIDE SEQUENCE [LARGE SCALE GENOMIC DNA]</scope>
    <source>
        <strain evidence="5">S13-6-6</strain>
    </source>
</reference>
<dbReference type="Pfam" id="PF01835">
    <property type="entry name" value="MG2"/>
    <property type="match status" value="1"/>
</dbReference>
<feature type="signal peptide" evidence="2">
    <location>
        <begin position="1"/>
        <end position="22"/>
    </location>
</feature>
<protein>
    <submittedName>
        <fullName evidence="4">Alpha-2-macroglobulin</fullName>
    </submittedName>
</protein>
<dbReference type="RefSeq" id="WP_182804239.1">
    <property type="nucleotide sequence ID" value="NZ_CP060007.1"/>
</dbReference>
<accession>A0A7G5XIK2</accession>
<evidence type="ECO:0000313" key="4">
    <source>
        <dbReference type="EMBL" id="QNA45305.1"/>
    </source>
</evidence>
<gene>
    <name evidence="4" type="ORF">H4075_03625</name>
</gene>
<dbReference type="Gene3D" id="1.50.10.20">
    <property type="match status" value="1"/>
</dbReference>
<dbReference type="SUPFAM" id="SSF48239">
    <property type="entry name" value="Terpenoid cyclases/Protein prenyltransferases"/>
    <property type="match status" value="1"/>
</dbReference>
<dbReference type="InterPro" id="IPR047565">
    <property type="entry name" value="Alpha-macroglob_thiol-ester_cl"/>
</dbReference>
<dbReference type="EMBL" id="CP060007">
    <property type="protein sequence ID" value="QNA45305.1"/>
    <property type="molecule type" value="Genomic_DNA"/>
</dbReference>
<feature type="chain" id="PRO_5028978894" evidence="2">
    <location>
        <begin position="23"/>
        <end position="2024"/>
    </location>
</feature>
<keyword evidence="5" id="KW-1185">Reference proteome</keyword>
<evidence type="ECO:0000256" key="2">
    <source>
        <dbReference type="SAM" id="SignalP"/>
    </source>
</evidence>
<dbReference type="InterPro" id="IPR002890">
    <property type="entry name" value="MG2"/>
</dbReference>
<keyword evidence="2" id="KW-0732">Signal</keyword>
<dbReference type="PANTHER" id="PTHR40094">
    <property type="entry name" value="ALPHA-2-MACROGLOBULIN HOMOLOG"/>
    <property type="match status" value="1"/>
</dbReference>
<evidence type="ECO:0000256" key="1">
    <source>
        <dbReference type="ARBA" id="ARBA00010556"/>
    </source>
</evidence>
<evidence type="ECO:0000313" key="5">
    <source>
        <dbReference type="Proteomes" id="UP000515344"/>
    </source>
</evidence>
<feature type="domain" description="Alpha-2-macroglobulin" evidence="3">
    <location>
        <begin position="1252"/>
        <end position="1342"/>
    </location>
</feature>